<dbReference type="AlphaFoldDB" id="A0A409YRW0"/>
<gene>
    <name evidence="10" type="ORF">CVT24_006686</name>
</gene>
<feature type="compositionally biased region" description="Low complexity" evidence="7">
    <location>
        <begin position="551"/>
        <end position="565"/>
    </location>
</feature>
<dbReference type="PROSITE" id="PS50114">
    <property type="entry name" value="GATA_ZN_FINGER_2"/>
    <property type="match status" value="1"/>
</dbReference>
<evidence type="ECO:0000256" key="4">
    <source>
        <dbReference type="ARBA" id="ARBA00023015"/>
    </source>
</evidence>
<feature type="compositionally biased region" description="Low complexity" evidence="7">
    <location>
        <begin position="676"/>
        <end position="689"/>
    </location>
</feature>
<dbReference type="Gene3D" id="3.30.50.10">
    <property type="entry name" value="Erythroid Transcription Factor GATA-1, subunit A"/>
    <property type="match status" value="1"/>
</dbReference>
<dbReference type="InterPro" id="IPR000014">
    <property type="entry name" value="PAS"/>
</dbReference>
<feature type="compositionally biased region" description="Polar residues" evidence="7">
    <location>
        <begin position="401"/>
        <end position="412"/>
    </location>
</feature>
<evidence type="ECO:0008006" key="12">
    <source>
        <dbReference type="Google" id="ProtNLM"/>
    </source>
</evidence>
<dbReference type="SUPFAM" id="SSF57716">
    <property type="entry name" value="Glucocorticoid receptor-like (DNA-binding domain)"/>
    <property type="match status" value="1"/>
</dbReference>
<comment type="caution">
    <text evidence="10">The sequence shown here is derived from an EMBL/GenBank/DDBJ whole genome shotgun (WGS) entry which is preliminary data.</text>
</comment>
<dbReference type="Proteomes" id="UP000284842">
    <property type="component" value="Unassembled WGS sequence"/>
</dbReference>
<evidence type="ECO:0000256" key="6">
    <source>
        <dbReference type="PROSITE-ProRule" id="PRU00094"/>
    </source>
</evidence>
<proteinExistence type="predicted"/>
<feature type="region of interest" description="Disordered" evidence="7">
    <location>
        <begin position="500"/>
        <end position="733"/>
    </location>
</feature>
<feature type="compositionally biased region" description="Polar residues" evidence="7">
    <location>
        <begin position="363"/>
        <end position="375"/>
    </location>
</feature>
<accession>A0A409YRW0</accession>
<evidence type="ECO:0000256" key="5">
    <source>
        <dbReference type="ARBA" id="ARBA00023163"/>
    </source>
</evidence>
<dbReference type="Pfam" id="PF00320">
    <property type="entry name" value="GATA"/>
    <property type="match status" value="1"/>
</dbReference>
<feature type="compositionally biased region" description="Low complexity" evidence="7">
    <location>
        <begin position="629"/>
        <end position="652"/>
    </location>
</feature>
<dbReference type="InParanoid" id="A0A409YRW0"/>
<dbReference type="GO" id="GO:0006355">
    <property type="term" value="P:regulation of DNA-templated transcription"/>
    <property type="evidence" value="ECO:0007669"/>
    <property type="project" value="InterPro"/>
</dbReference>
<feature type="compositionally biased region" description="Polar residues" evidence="7">
    <location>
        <begin position="606"/>
        <end position="623"/>
    </location>
</feature>
<dbReference type="PROSITE" id="PS50112">
    <property type="entry name" value="PAS"/>
    <property type="match status" value="1"/>
</dbReference>
<reference evidence="10 11" key="1">
    <citation type="journal article" date="2018" name="Evol. Lett.">
        <title>Horizontal gene cluster transfer increased hallucinogenic mushroom diversity.</title>
        <authorList>
            <person name="Reynolds H.T."/>
            <person name="Vijayakumar V."/>
            <person name="Gluck-Thaler E."/>
            <person name="Korotkin H.B."/>
            <person name="Matheny P.B."/>
            <person name="Slot J.C."/>
        </authorList>
    </citation>
    <scope>NUCLEOTIDE SEQUENCE [LARGE SCALE GENOMIC DNA]</scope>
    <source>
        <strain evidence="10 11">2629</strain>
    </source>
</reference>
<dbReference type="GO" id="GO:0043565">
    <property type="term" value="F:sequence-specific DNA binding"/>
    <property type="evidence" value="ECO:0007669"/>
    <property type="project" value="InterPro"/>
</dbReference>
<feature type="compositionally biased region" description="Polar residues" evidence="7">
    <location>
        <begin position="469"/>
        <end position="479"/>
    </location>
</feature>
<feature type="region of interest" description="Disordered" evidence="7">
    <location>
        <begin position="327"/>
        <end position="488"/>
    </location>
</feature>
<feature type="compositionally biased region" description="Low complexity" evidence="7">
    <location>
        <begin position="413"/>
        <end position="437"/>
    </location>
</feature>
<keyword evidence="4" id="KW-0805">Transcription regulation</keyword>
<feature type="compositionally biased region" description="Polar residues" evidence="7">
    <location>
        <begin position="532"/>
        <end position="541"/>
    </location>
</feature>
<dbReference type="STRING" id="181874.A0A409YRW0"/>
<keyword evidence="2 6" id="KW-0863">Zinc-finger</keyword>
<organism evidence="10 11">
    <name type="scientific">Panaeolus cyanescens</name>
    <dbReference type="NCBI Taxonomy" id="181874"/>
    <lineage>
        <taxon>Eukaryota</taxon>
        <taxon>Fungi</taxon>
        <taxon>Dikarya</taxon>
        <taxon>Basidiomycota</taxon>
        <taxon>Agaricomycotina</taxon>
        <taxon>Agaricomycetes</taxon>
        <taxon>Agaricomycetidae</taxon>
        <taxon>Agaricales</taxon>
        <taxon>Agaricineae</taxon>
        <taxon>Galeropsidaceae</taxon>
        <taxon>Panaeolus</taxon>
    </lineage>
</organism>
<keyword evidence="5" id="KW-0804">Transcription</keyword>
<evidence type="ECO:0000259" key="8">
    <source>
        <dbReference type="PROSITE" id="PS50112"/>
    </source>
</evidence>
<feature type="compositionally biased region" description="Basic and acidic residues" evidence="7">
    <location>
        <begin position="699"/>
        <end position="711"/>
    </location>
</feature>
<dbReference type="GO" id="GO:0008270">
    <property type="term" value="F:zinc ion binding"/>
    <property type="evidence" value="ECO:0007669"/>
    <property type="project" value="UniProtKB-KW"/>
</dbReference>
<keyword evidence="3" id="KW-0862">Zinc</keyword>
<keyword evidence="1" id="KW-0479">Metal-binding</keyword>
<feature type="domain" description="PAS" evidence="8">
    <location>
        <begin position="45"/>
        <end position="91"/>
    </location>
</feature>
<dbReference type="EMBL" id="NHTK01000761">
    <property type="protein sequence ID" value="PPR05747.1"/>
    <property type="molecule type" value="Genomic_DNA"/>
</dbReference>
<evidence type="ECO:0000256" key="3">
    <source>
        <dbReference type="ARBA" id="ARBA00022833"/>
    </source>
</evidence>
<name>A0A409YRW0_9AGAR</name>
<feature type="domain" description="GATA-type" evidence="9">
    <location>
        <begin position="468"/>
        <end position="499"/>
    </location>
</feature>
<dbReference type="InterPro" id="IPR013088">
    <property type="entry name" value="Znf_NHR/GATA"/>
</dbReference>
<feature type="compositionally biased region" description="Low complexity" evidence="7">
    <location>
        <begin position="376"/>
        <end position="393"/>
    </location>
</feature>
<evidence type="ECO:0000256" key="1">
    <source>
        <dbReference type="ARBA" id="ARBA00022723"/>
    </source>
</evidence>
<dbReference type="InterPro" id="IPR000679">
    <property type="entry name" value="Znf_GATA"/>
</dbReference>
<keyword evidence="11" id="KW-1185">Reference proteome</keyword>
<dbReference type="PANTHER" id="PTHR47172:SF24">
    <property type="entry name" value="GATA ZINC FINGER DOMAIN-CONTAINING PROTEIN 14-RELATED"/>
    <property type="match status" value="1"/>
</dbReference>
<evidence type="ECO:0000256" key="7">
    <source>
        <dbReference type="SAM" id="MobiDB-lite"/>
    </source>
</evidence>
<dbReference type="CDD" id="cd00202">
    <property type="entry name" value="ZnF_GATA"/>
    <property type="match status" value="1"/>
</dbReference>
<dbReference type="PANTHER" id="PTHR47172">
    <property type="entry name" value="OS01G0976800 PROTEIN"/>
    <property type="match status" value="1"/>
</dbReference>
<evidence type="ECO:0000256" key="2">
    <source>
        <dbReference type="ARBA" id="ARBA00022771"/>
    </source>
</evidence>
<dbReference type="PROSITE" id="PS00344">
    <property type="entry name" value="GATA_ZN_FINGER_1"/>
    <property type="match status" value="1"/>
</dbReference>
<evidence type="ECO:0000313" key="11">
    <source>
        <dbReference type="Proteomes" id="UP000284842"/>
    </source>
</evidence>
<dbReference type="OrthoDB" id="2162994at2759"/>
<sequence>MSFNHNPSQSFPVNNGYSDDQHHFALPKVGQTRCYWALLSDSLQFVYLDPVLASHLEEQADSLIGKSILQFVHPEEQQMAKQDIGGVLESRTLHGTVTRVRFSRLSRVRRQLGYTGPPPPWSEAEKISCDKEYMPVDIVINMAAERLVLAFIHATVDLTPNDNDESQKSDWTNWCGTPYMPPDQLTILYHRLLDWVPPSGSPTRVFQILQNQRNRPLLMSWPPDPLPPTTHAPTSKDFARIVENVQMGNAGNDAKTSCTRRFQALQKLPPVFGGEVESIFIPHGSIIFACHKVNPAPRNPTVPSPTSMASLAYAPAYNTQQAPSYYDQGAPYSLPPLSPQSQSYSSSFMQQQGPGVQPPYSPTRWNQPSLPSNGVSNLRSGSYTSSSSISQSTWPPPTSPYLDTSSAPPFNRSTSPTSYNYSPTTASSGGPSPTSDVVPPPRRRISPASSRDQTGPIRATGNRPMGVQKCSSCKATSSPEWRKGPSGKKELCNACGLRYARSRAKKEGPNQTQQRRKKEKALTGAPVKRESSTPPVNTSAYTAMRRPYPDGSFSANSSAGSASGSDIYPPHSNHVLGNLTPSPSPPAPHSVNFVHYAPGGADSRQPPYSATSNNFYSTPSPLSTHPVMHSQELQPQHQPQQHHQSHPMAPQHLNTTQLPPLGHISSYAGRLSPMMPSSASTLSHSSLSSNGGGPLPPSYERERERERDFRDLPPTPLSAEPRNASRRSILTQQ</sequence>
<protein>
    <recommendedName>
        <fullName evidence="12">GATA-type domain-containing protein</fullName>
    </recommendedName>
</protein>
<evidence type="ECO:0000313" key="10">
    <source>
        <dbReference type="EMBL" id="PPR05747.1"/>
    </source>
</evidence>
<dbReference type="SMART" id="SM00401">
    <property type="entry name" value="ZnF_GATA"/>
    <property type="match status" value="1"/>
</dbReference>
<evidence type="ECO:0000259" key="9">
    <source>
        <dbReference type="PROSITE" id="PS50114"/>
    </source>
</evidence>